<reference evidence="3" key="1">
    <citation type="submission" date="2015-05" db="EMBL/GenBank/DDBJ databases">
        <authorList>
            <consortium name="Pathogen Informatics"/>
        </authorList>
    </citation>
    <scope>NUCLEOTIDE SEQUENCE [LARGE SCALE GENOMIC DNA]</scope>
    <source>
        <strain evidence="3">L1-83</strain>
    </source>
</reference>
<gene>
    <name evidence="2" type="ORF">RIL183_20991</name>
</gene>
<dbReference type="AlphaFoldDB" id="A0A0M6WNJ5"/>
<evidence type="ECO:0000313" key="3">
    <source>
        <dbReference type="Proteomes" id="UP000049828"/>
    </source>
</evidence>
<keyword evidence="1" id="KW-0812">Transmembrane</keyword>
<dbReference type="STRING" id="360807.ERS852392_02808"/>
<keyword evidence="1" id="KW-1133">Transmembrane helix</keyword>
<proteinExistence type="predicted"/>
<dbReference type="OrthoDB" id="2016755at2"/>
<protein>
    <submittedName>
        <fullName evidence="2">Uncharacterized protein</fullName>
    </submittedName>
</protein>
<dbReference type="RefSeq" id="WP_055039637.1">
    <property type="nucleotide sequence ID" value="NZ_CVRS01000069.1"/>
</dbReference>
<keyword evidence="1" id="KW-0472">Membrane</keyword>
<keyword evidence="3" id="KW-1185">Reference proteome</keyword>
<evidence type="ECO:0000313" key="2">
    <source>
        <dbReference type="EMBL" id="CRL37808.1"/>
    </source>
</evidence>
<evidence type="ECO:0000256" key="1">
    <source>
        <dbReference type="SAM" id="Phobius"/>
    </source>
</evidence>
<dbReference type="Proteomes" id="UP000049828">
    <property type="component" value="Unassembled WGS sequence"/>
</dbReference>
<dbReference type="EMBL" id="CVRS01000069">
    <property type="protein sequence ID" value="CRL37808.1"/>
    <property type="molecule type" value="Genomic_DNA"/>
</dbReference>
<sequence length="383" mass="44977">MKKKVLIKRIIGCVMLCMMLLVLWKRTHINYDEYSDKTSDMQHEEVEEISFPDHINEKVSDGLMFDAEVVIGENFDPDNFYVSTAKIMKPDEEKWKQFFGVDNTWDYNVYETESRIGDKIEFRTYTDKQENTLYLTSEEALWAKQDMVFIYNVLDTNEYSPQNNGKLFSEKMDLSFESRQDNLRNVLDKMQQIGIDAAELEVHQEYDLNVDKLKEQEEKKIEAGDIEQSEKKESWSTSDEAYYYYLDETTQGLPVFSKRSVNDYSGDERSQIIVCAGNDGIRYLYMKWFFLFDIGDDKVKFAPIDNIKECIKRKYGKTLDENCITVKKMVLGVYPLATDKEKNAVVPVWICFLERKTKGSEYVEKLYVPINAITGEEFYDMEG</sequence>
<feature type="transmembrane region" description="Helical" evidence="1">
    <location>
        <begin position="6"/>
        <end position="24"/>
    </location>
</feature>
<organism evidence="2 3">
    <name type="scientific">Roseburia inulinivorans</name>
    <dbReference type="NCBI Taxonomy" id="360807"/>
    <lineage>
        <taxon>Bacteria</taxon>
        <taxon>Bacillati</taxon>
        <taxon>Bacillota</taxon>
        <taxon>Clostridia</taxon>
        <taxon>Lachnospirales</taxon>
        <taxon>Lachnospiraceae</taxon>
        <taxon>Roseburia</taxon>
    </lineage>
</organism>
<accession>A0A0M6WNJ5</accession>
<name>A0A0M6WNJ5_9FIRM</name>